<organism evidence="2 3">
    <name type="scientific">Jaminaea rosea</name>
    <dbReference type="NCBI Taxonomy" id="1569628"/>
    <lineage>
        <taxon>Eukaryota</taxon>
        <taxon>Fungi</taxon>
        <taxon>Dikarya</taxon>
        <taxon>Basidiomycota</taxon>
        <taxon>Ustilaginomycotina</taxon>
        <taxon>Exobasidiomycetes</taxon>
        <taxon>Microstromatales</taxon>
        <taxon>Microstromatales incertae sedis</taxon>
        <taxon>Jaminaea</taxon>
    </lineage>
</organism>
<dbReference type="STRING" id="1569628.A0A316UUZ6"/>
<reference evidence="2 3" key="1">
    <citation type="journal article" date="2018" name="Mol. Biol. Evol.">
        <title>Broad Genomic Sampling Reveals a Smut Pathogenic Ancestry of the Fungal Clade Ustilaginomycotina.</title>
        <authorList>
            <person name="Kijpornyongpan T."/>
            <person name="Mondo S.J."/>
            <person name="Barry K."/>
            <person name="Sandor L."/>
            <person name="Lee J."/>
            <person name="Lipzen A."/>
            <person name="Pangilinan J."/>
            <person name="LaButti K."/>
            <person name="Hainaut M."/>
            <person name="Henrissat B."/>
            <person name="Grigoriev I.V."/>
            <person name="Spatafora J.W."/>
            <person name="Aime M.C."/>
        </authorList>
    </citation>
    <scope>NUCLEOTIDE SEQUENCE [LARGE SCALE GENOMIC DNA]</scope>
    <source>
        <strain evidence="2 3">MCA 5214</strain>
    </source>
</reference>
<feature type="region of interest" description="Disordered" evidence="1">
    <location>
        <begin position="252"/>
        <end position="309"/>
    </location>
</feature>
<name>A0A316UUZ6_9BASI</name>
<feature type="region of interest" description="Disordered" evidence="1">
    <location>
        <begin position="132"/>
        <end position="192"/>
    </location>
</feature>
<keyword evidence="3" id="KW-1185">Reference proteome</keyword>
<sequence>MRDASASESNSTSASATAAADDDEGKTISANDNSDDREAGPSSPRSSQTLRHQEPLDPDLLASYPIYLSTSLPPSSFLHLLQYPTFPRNQPLPVPDVARQRGLTQAIRWRPQSGWVQVELPLDLRRSVYDEEKGGEMGKGAHAAGGEIGSKTTQADSDDDDISSGKRSGKKKKKAKKEEEAMDLDGLAPPKRLEKIRLESEVMPPMTHYCVGVMRDQALHLTHLDRVVQLRPSMHHLDGLDTMEAQAKRMEAKANADEEGSDNDEAAAAAAAKKKKPTSVNVTVKGEAGQSGGQPGRGGPGGGAGPMDAKDTLMAAKRLAEAENWVDLEWRDAQGRHAGEVKNIMAAQLFAGSKRELKCTTKARDYLPPKE</sequence>
<dbReference type="PANTHER" id="PTHR12069:SF0">
    <property type="entry name" value="DNA-DIRECTED RNA POLYMERASE III SUBUNIT RPC5"/>
    <property type="match status" value="1"/>
</dbReference>
<dbReference type="GO" id="GO:0005666">
    <property type="term" value="C:RNA polymerase III complex"/>
    <property type="evidence" value="ECO:0007669"/>
    <property type="project" value="TreeGrafter"/>
</dbReference>
<accession>A0A316UUZ6</accession>
<evidence type="ECO:0000313" key="2">
    <source>
        <dbReference type="EMBL" id="PWN28824.1"/>
    </source>
</evidence>
<evidence type="ECO:0008006" key="4">
    <source>
        <dbReference type="Google" id="ProtNLM"/>
    </source>
</evidence>
<dbReference type="RefSeq" id="XP_025363436.1">
    <property type="nucleotide sequence ID" value="XM_025504337.1"/>
</dbReference>
<dbReference type="GeneID" id="37026160"/>
<dbReference type="Proteomes" id="UP000245884">
    <property type="component" value="Unassembled WGS sequence"/>
</dbReference>
<evidence type="ECO:0000313" key="3">
    <source>
        <dbReference type="Proteomes" id="UP000245884"/>
    </source>
</evidence>
<gene>
    <name evidence="2" type="ORF">BDZ90DRAFT_217884</name>
</gene>
<dbReference type="PANTHER" id="PTHR12069">
    <property type="entry name" value="DNA-DIRECTED RNA POLYMERASES III 80 KDA POLYPEPTIDE RNA POLYMERASE III SUBUNIT 5"/>
    <property type="match status" value="1"/>
</dbReference>
<dbReference type="EMBL" id="KZ819664">
    <property type="protein sequence ID" value="PWN28824.1"/>
    <property type="molecule type" value="Genomic_DNA"/>
</dbReference>
<dbReference type="OrthoDB" id="340681at2759"/>
<feature type="compositionally biased region" description="Gly residues" evidence="1">
    <location>
        <begin position="289"/>
        <end position="305"/>
    </location>
</feature>
<proteinExistence type="predicted"/>
<feature type="compositionally biased region" description="Low complexity" evidence="1">
    <location>
        <begin position="1"/>
        <end position="19"/>
    </location>
</feature>
<dbReference type="InterPro" id="IPR006886">
    <property type="entry name" value="RNA_pol_III_Rpc5"/>
</dbReference>
<feature type="region of interest" description="Disordered" evidence="1">
    <location>
        <begin position="1"/>
        <end position="57"/>
    </location>
</feature>
<dbReference type="GO" id="GO:0042797">
    <property type="term" value="P:tRNA transcription by RNA polymerase III"/>
    <property type="evidence" value="ECO:0007669"/>
    <property type="project" value="TreeGrafter"/>
</dbReference>
<dbReference type="Pfam" id="PF04801">
    <property type="entry name" value="RPC5"/>
    <property type="match status" value="1"/>
</dbReference>
<evidence type="ECO:0000256" key="1">
    <source>
        <dbReference type="SAM" id="MobiDB-lite"/>
    </source>
</evidence>
<dbReference type="AlphaFoldDB" id="A0A316UUZ6"/>
<protein>
    <recommendedName>
        <fullName evidence="4">Sin-like protein conserved region-domain-containing protein</fullName>
    </recommendedName>
</protein>